<evidence type="ECO:0000259" key="1">
    <source>
        <dbReference type="Pfam" id="PF21805"/>
    </source>
</evidence>
<dbReference type="InterPro" id="IPR048667">
    <property type="entry name" value="Imm5-like"/>
</dbReference>
<reference evidence="2 3" key="1">
    <citation type="submission" date="2022-09" db="EMBL/GenBank/DDBJ databases">
        <title>Complete genome sequence of Janibacter terrae strain COS04-44, PCL-degrading bacteria isolated from oil spilled coast.</title>
        <authorList>
            <person name="Park H."/>
            <person name="Kim J.Y."/>
            <person name="An S.H."/>
            <person name="Lee C.M."/>
            <person name="Weon H.-Y."/>
        </authorList>
    </citation>
    <scope>NUCLEOTIDE SEQUENCE [LARGE SCALE GENOMIC DNA]</scope>
    <source>
        <strain evidence="2 3">COS04-44</strain>
    </source>
</reference>
<proteinExistence type="predicted"/>
<sequence length="172" mass="18418">MILSSVRDPRLVTIRRGGTLTGADHRLLALWAADCAEHVAALFDSGRPDDPRPREAIAAARAWAAGELRMMDARALGGHAMGAARELVGAPRFAAYAAGQAACVGHVAEHDLGAAAYAIKAAVASAPRGMGESARRVESAWQRDRLPEQVRELVLEDQARRNDICWSVFDVP</sequence>
<dbReference type="RefSeq" id="WP_338538120.1">
    <property type="nucleotide sequence ID" value="NZ_CP104874.1"/>
</dbReference>
<dbReference type="Proteomes" id="UP001381003">
    <property type="component" value="Chromosome"/>
</dbReference>
<protein>
    <recommendedName>
        <fullName evidence="1">Imm-5-like domain-containing protein</fullName>
    </recommendedName>
</protein>
<gene>
    <name evidence="2" type="ORF">N5P18_15095</name>
</gene>
<accession>A0ABZ2FCE1</accession>
<organism evidence="2 3">
    <name type="scientific">Janibacter terrae</name>
    <dbReference type="NCBI Taxonomy" id="103817"/>
    <lineage>
        <taxon>Bacteria</taxon>
        <taxon>Bacillati</taxon>
        <taxon>Actinomycetota</taxon>
        <taxon>Actinomycetes</taxon>
        <taxon>Micrococcales</taxon>
        <taxon>Intrasporangiaceae</taxon>
        <taxon>Janibacter</taxon>
    </lineage>
</organism>
<dbReference type="Pfam" id="PF21805">
    <property type="entry name" value="Imm5_like"/>
    <property type="match status" value="1"/>
</dbReference>
<dbReference type="EMBL" id="CP104874">
    <property type="protein sequence ID" value="WWF04972.1"/>
    <property type="molecule type" value="Genomic_DNA"/>
</dbReference>
<evidence type="ECO:0000313" key="2">
    <source>
        <dbReference type="EMBL" id="WWF04972.1"/>
    </source>
</evidence>
<keyword evidence="3" id="KW-1185">Reference proteome</keyword>
<evidence type="ECO:0000313" key="3">
    <source>
        <dbReference type="Proteomes" id="UP001381003"/>
    </source>
</evidence>
<feature type="domain" description="Imm-5-like" evidence="1">
    <location>
        <begin position="19"/>
        <end position="148"/>
    </location>
</feature>
<name>A0ABZ2FCE1_9MICO</name>